<dbReference type="GO" id="GO:0005576">
    <property type="term" value="C:extracellular region"/>
    <property type="evidence" value="ECO:0007669"/>
    <property type="project" value="UniProtKB-SubCell"/>
</dbReference>
<evidence type="ECO:0000259" key="4">
    <source>
        <dbReference type="SMART" id="SM01318"/>
    </source>
</evidence>
<dbReference type="InterPro" id="IPR029277">
    <property type="entry name" value="SVWC_dom"/>
</dbReference>
<protein>
    <submittedName>
        <fullName evidence="5">Putative La1-like peptide</fullName>
    </submittedName>
</protein>
<reference evidence="5" key="1">
    <citation type="journal article" date="2016" name="Toxins">
        <title>Venom Gland Transcriptomic and Proteomic Analyses of the Enigmatic Scorpion Superstitionia donensis (Scorpiones: Superstitioniidae), with Insights on the Evolution of Its Venom Components.</title>
        <authorList>
            <person name="Santibanez-Lopez C.E."/>
            <person name="Cid-Uribe J.I."/>
            <person name="Batista C.V."/>
            <person name="Ortiz E."/>
            <person name="Possani L.D."/>
        </authorList>
    </citation>
    <scope>NUCLEOTIDE SEQUENCE</scope>
    <source>
        <strain evidence="5">Pooled</strain>
        <tissue evidence="5">Venom gland</tissue>
    </source>
</reference>
<dbReference type="EMBL" id="GFCD01000101">
    <property type="protein sequence ID" value="JAV45684.1"/>
    <property type="molecule type" value="Transcribed_RNA"/>
</dbReference>
<organism evidence="5">
    <name type="scientific">Superstitionia donensis</name>
    <dbReference type="NCBI Taxonomy" id="311983"/>
    <lineage>
        <taxon>Eukaryota</taxon>
        <taxon>Metazoa</taxon>
        <taxon>Ecdysozoa</taxon>
        <taxon>Arthropoda</taxon>
        <taxon>Chelicerata</taxon>
        <taxon>Arachnida</taxon>
        <taxon>Scorpiones</taxon>
        <taxon>Iurida</taxon>
        <taxon>Chactoidea</taxon>
        <taxon>Superstitionidae</taxon>
        <taxon>Superstitionia</taxon>
    </lineage>
</organism>
<dbReference type="SMART" id="SM01318">
    <property type="entry name" value="SVWC"/>
    <property type="match status" value="1"/>
</dbReference>
<evidence type="ECO:0000256" key="1">
    <source>
        <dbReference type="ARBA" id="ARBA00004613"/>
    </source>
</evidence>
<feature type="signal peptide" evidence="3">
    <location>
        <begin position="1"/>
        <end position="22"/>
    </location>
</feature>
<name>A0A1V1WBG8_9SCOR</name>
<accession>A0A1V1WBG8</accession>
<dbReference type="AlphaFoldDB" id="A0A1V1WBG8"/>
<comment type="subcellular location">
    <subcellularLocation>
        <location evidence="1">Secreted</location>
    </subcellularLocation>
</comment>
<evidence type="ECO:0000256" key="3">
    <source>
        <dbReference type="SAM" id="SignalP"/>
    </source>
</evidence>
<keyword evidence="2" id="KW-0964">Secreted</keyword>
<keyword evidence="3" id="KW-0732">Signal</keyword>
<proteinExistence type="predicted"/>
<feature type="domain" description="Single" evidence="4">
    <location>
        <begin position="27"/>
        <end position="94"/>
    </location>
</feature>
<feature type="chain" id="PRO_5012143534" evidence="3">
    <location>
        <begin position="23"/>
        <end position="101"/>
    </location>
</feature>
<evidence type="ECO:0000313" key="5">
    <source>
        <dbReference type="EMBL" id="JAV45684.1"/>
    </source>
</evidence>
<dbReference type="Pfam" id="PF15430">
    <property type="entry name" value="SVWC"/>
    <property type="match status" value="1"/>
</dbReference>
<sequence>MKYLYFAVFFGCLCSLISVSMGGGEVCVLGGMTIPVGQEKKDPKSCVLYKCVGVNNRVLIEKSVCQPQVKGRGCKSVDGPPSAPFPDCCPTSLCRGKQWDR</sequence>
<evidence type="ECO:0000256" key="2">
    <source>
        <dbReference type="ARBA" id="ARBA00022525"/>
    </source>
</evidence>